<dbReference type="Pfam" id="PF13592">
    <property type="entry name" value="HTH_33"/>
    <property type="match status" value="1"/>
</dbReference>
<dbReference type="EMBL" id="PELZ01000093">
    <property type="protein sequence ID" value="RTH38623.1"/>
    <property type="molecule type" value="Genomic_DNA"/>
</dbReference>
<accession>A0A430SGL1</accession>
<feature type="region of interest" description="Disordered" evidence="1">
    <location>
        <begin position="38"/>
        <end position="65"/>
    </location>
</feature>
<evidence type="ECO:0000256" key="1">
    <source>
        <dbReference type="SAM" id="MobiDB-lite"/>
    </source>
</evidence>
<reference evidence="3 4" key="1">
    <citation type="journal article" date="2019" name="Extremophiles">
        <title>Biogeography of thermophiles and predominance of Thermus scotoductus in domestic water heaters.</title>
        <authorList>
            <person name="Wilpiszeski R.L."/>
            <person name="Zhang Z."/>
            <person name="House C.H."/>
        </authorList>
    </citation>
    <scope>NUCLEOTIDE SEQUENCE [LARGE SCALE GENOMIC DNA]</scope>
    <source>
        <strain evidence="3 4">24_S24</strain>
    </source>
</reference>
<proteinExistence type="predicted"/>
<dbReference type="Proteomes" id="UP000288051">
    <property type="component" value="Unassembled WGS sequence"/>
</dbReference>
<dbReference type="AlphaFoldDB" id="A0A430SGL1"/>
<comment type="caution">
    <text evidence="3">The sequence shown here is derived from an EMBL/GenBank/DDBJ whole genome shotgun (WGS) entry which is preliminary data.</text>
</comment>
<name>A0A430SGL1_THESC</name>
<evidence type="ECO:0000313" key="4">
    <source>
        <dbReference type="Proteomes" id="UP000288051"/>
    </source>
</evidence>
<organism evidence="3 4">
    <name type="scientific">Thermus scotoductus</name>
    <dbReference type="NCBI Taxonomy" id="37636"/>
    <lineage>
        <taxon>Bacteria</taxon>
        <taxon>Thermotogati</taxon>
        <taxon>Deinococcota</taxon>
        <taxon>Deinococci</taxon>
        <taxon>Thermales</taxon>
        <taxon>Thermaceae</taxon>
        <taxon>Thermus</taxon>
    </lineage>
</organism>
<feature type="compositionally biased region" description="Basic and acidic residues" evidence="1">
    <location>
        <begin position="49"/>
        <end position="58"/>
    </location>
</feature>
<gene>
    <name evidence="3" type="ORF">CSW37_03940</name>
</gene>
<evidence type="ECO:0000313" key="3">
    <source>
        <dbReference type="EMBL" id="RTH38623.1"/>
    </source>
</evidence>
<dbReference type="InterPro" id="IPR025959">
    <property type="entry name" value="Winged_HTH_dom"/>
</dbReference>
<evidence type="ECO:0000259" key="2">
    <source>
        <dbReference type="Pfam" id="PF13592"/>
    </source>
</evidence>
<feature type="domain" description="Winged helix-turn helix" evidence="2">
    <location>
        <begin position="3"/>
        <end position="54"/>
    </location>
</feature>
<protein>
    <recommendedName>
        <fullName evidence="2">Winged helix-turn helix domain-containing protein</fullName>
    </recommendedName>
</protein>
<sequence length="65" mass="7915">MPQLLEAVWERFGLWLGHNTLHRHLRAMGYVWKRTRYVPSGRPGPEEEERFREEEREAKRGRRLG</sequence>